<dbReference type="GO" id="GO:0043565">
    <property type="term" value="F:sequence-specific DNA binding"/>
    <property type="evidence" value="ECO:0007669"/>
    <property type="project" value="InterPro"/>
</dbReference>
<dbReference type="PROSITE" id="PS01124">
    <property type="entry name" value="HTH_ARAC_FAMILY_2"/>
    <property type="match status" value="1"/>
</dbReference>
<dbReference type="PANTHER" id="PTHR43547">
    <property type="entry name" value="TWO-COMPONENT HISTIDINE KINASE"/>
    <property type="match status" value="1"/>
</dbReference>
<dbReference type="SMART" id="SM00342">
    <property type="entry name" value="HTH_ARAC"/>
    <property type="match status" value="1"/>
</dbReference>
<feature type="chain" id="PRO_5038856104" description="histidine kinase" evidence="5">
    <location>
        <begin position="20"/>
        <end position="1332"/>
    </location>
</feature>
<dbReference type="InterPro" id="IPR003661">
    <property type="entry name" value="HisK_dim/P_dom"/>
</dbReference>
<comment type="caution">
    <text evidence="9">The sequence shown here is derived from an EMBL/GenBank/DDBJ whole genome shotgun (WGS) entry which is preliminary data.</text>
</comment>
<evidence type="ECO:0000256" key="3">
    <source>
        <dbReference type="ARBA" id="ARBA00022553"/>
    </source>
</evidence>
<dbReference type="InterPro" id="IPR005467">
    <property type="entry name" value="His_kinase_dom"/>
</dbReference>
<dbReference type="CDD" id="cd00082">
    <property type="entry name" value="HisKA"/>
    <property type="match status" value="1"/>
</dbReference>
<dbReference type="InterPro" id="IPR011123">
    <property type="entry name" value="Y_Y_Y"/>
</dbReference>
<dbReference type="InterPro" id="IPR003594">
    <property type="entry name" value="HATPase_dom"/>
</dbReference>
<evidence type="ECO:0000259" key="7">
    <source>
        <dbReference type="PROSITE" id="PS50109"/>
    </source>
</evidence>
<dbReference type="InterPro" id="IPR001789">
    <property type="entry name" value="Sig_transdc_resp-reg_receiver"/>
</dbReference>
<evidence type="ECO:0000313" key="9">
    <source>
        <dbReference type="EMBL" id="MBV4359946.1"/>
    </source>
</evidence>
<feature type="domain" description="Histidine kinase" evidence="7">
    <location>
        <begin position="828"/>
        <end position="1044"/>
    </location>
</feature>
<feature type="modified residue" description="4-aspartylphosphate" evidence="4">
    <location>
        <position position="1124"/>
    </location>
</feature>
<dbReference type="PANTHER" id="PTHR43547:SF2">
    <property type="entry name" value="HYBRID SIGNAL TRANSDUCTION HISTIDINE KINASE C"/>
    <property type="match status" value="1"/>
</dbReference>
<dbReference type="SMART" id="SM00448">
    <property type="entry name" value="REC"/>
    <property type="match status" value="1"/>
</dbReference>
<feature type="signal peptide" evidence="5">
    <location>
        <begin position="1"/>
        <end position="19"/>
    </location>
</feature>
<dbReference type="Proteomes" id="UP000812270">
    <property type="component" value="Unassembled WGS sequence"/>
</dbReference>
<dbReference type="PROSITE" id="PS50110">
    <property type="entry name" value="RESPONSE_REGULATORY"/>
    <property type="match status" value="1"/>
</dbReference>
<protein>
    <recommendedName>
        <fullName evidence="2">histidine kinase</fullName>
        <ecNumber evidence="2">2.7.13.3</ecNumber>
    </recommendedName>
</protein>
<keyword evidence="5" id="KW-0732">Signal</keyword>
<dbReference type="GO" id="GO:0003700">
    <property type="term" value="F:DNA-binding transcription factor activity"/>
    <property type="evidence" value="ECO:0007669"/>
    <property type="project" value="InterPro"/>
</dbReference>
<dbReference type="EC" id="2.7.13.3" evidence="2"/>
<evidence type="ECO:0000256" key="2">
    <source>
        <dbReference type="ARBA" id="ARBA00012438"/>
    </source>
</evidence>
<feature type="domain" description="Response regulatory" evidence="8">
    <location>
        <begin position="1076"/>
        <end position="1191"/>
    </location>
</feature>
<dbReference type="SMART" id="SM00387">
    <property type="entry name" value="HATPase_c"/>
    <property type="match status" value="1"/>
</dbReference>
<accession>A0A9E2SBH6</accession>
<dbReference type="Pfam" id="PF07494">
    <property type="entry name" value="Reg_prop"/>
    <property type="match status" value="6"/>
</dbReference>
<organism evidence="9 10">
    <name type="scientific">Pinibacter aurantiacus</name>
    <dbReference type="NCBI Taxonomy" id="2851599"/>
    <lineage>
        <taxon>Bacteria</taxon>
        <taxon>Pseudomonadati</taxon>
        <taxon>Bacteroidota</taxon>
        <taxon>Chitinophagia</taxon>
        <taxon>Chitinophagales</taxon>
        <taxon>Chitinophagaceae</taxon>
        <taxon>Pinibacter</taxon>
    </lineage>
</organism>
<dbReference type="CDD" id="cd17574">
    <property type="entry name" value="REC_OmpR"/>
    <property type="match status" value="1"/>
</dbReference>
<name>A0A9E2SBH6_9BACT</name>
<dbReference type="InterPro" id="IPR018060">
    <property type="entry name" value="HTH_AraC"/>
</dbReference>
<dbReference type="Pfam" id="PF00512">
    <property type="entry name" value="HisKA"/>
    <property type="match status" value="1"/>
</dbReference>
<dbReference type="GO" id="GO:0000155">
    <property type="term" value="F:phosphorelay sensor kinase activity"/>
    <property type="evidence" value="ECO:0007669"/>
    <property type="project" value="InterPro"/>
</dbReference>
<dbReference type="RefSeq" id="WP_217794203.1">
    <property type="nucleotide sequence ID" value="NZ_JAHSPG010000016.1"/>
</dbReference>
<dbReference type="FunFam" id="2.60.40.10:FF:000791">
    <property type="entry name" value="Two-component system sensor histidine kinase/response regulator"/>
    <property type="match status" value="1"/>
</dbReference>
<evidence type="ECO:0000256" key="1">
    <source>
        <dbReference type="ARBA" id="ARBA00000085"/>
    </source>
</evidence>
<dbReference type="Pfam" id="PF00072">
    <property type="entry name" value="Response_reg"/>
    <property type="match status" value="1"/>
</dbReference>
<sequence length="1332" mass="151721">MKKLTAILLLCFYAFVVNAQSFYFRHYQVEQGLSNNSVICSFQDKKGFMWFGTKDGLDRFDGYTFKVFTNVPGDTSSIGSNFIHSIYEDSNEELWVGTDRGIFRYDPRAENFHRLAKVPESEVRDITMDTKHNLWFVAGLGLYKYNLITNELTSFDNKGFDAGSLCIMPDGSLWIANVLGSLAKYDPVKNNFTFYDIFNCSKLPKARWIEKIRAFNDHYILVGTSSQGIKIFNTLDHTYEDAITYNDDKTEIFARDFMVNSHDEFWAATESGIFIYNVKTKQYTNLKREYNNHISLSDNASYTVCKDKEGGIWVGTYFGGVNYFPKKYTFFQKYFPQYGTSSISGTSVREICPDKYGNLWIGTEDAGLNKLDLKTGMVQHFGPSNNPGSISHTNIHGLLAIGDTLLIGTFEHGLDVMRISTKKVVQHFNADTLHTTFKSNFVECFWKTKKGEILVGTARGLFAYDPYKSTFTQIKGVPDISLVQAIVEDDNGTIWSGTYREGVYSYNNRTGKTASFKHNPNNKNSLCNNTINGVFKDSKNNIWITTENGFCRYDADRNSFKRYGTQNGFPSNVFYSMLEDKKGDLWITTSKGLVCFDPVTEGIKVYTKANGLLTDQFNYKSGYKDANGKLYFGCLKGMISFNPADFIRNTYIPTVFITGMQVDNKELTVNKNTSPLKQAIAYAHNIVLKHDQSTISIDFAALSYTAPEMAEYAYKMEGLDKDWVHLQSNRKVYFTKLSPGKYTFKVKASNSSGVWNETPTTLSIEILPPFWASKWAYLCYVLSGAILAFILIRNYHQRVEEKNHRKIELLENEKEKEIYHAKIEFFTNVAHEIRTPLTLIKLPLEKTIEKAAHLPEIKDNLKIMEKNTNRLIELTNQLLDFRKTETKGFSLSFVKADICELLEEIYSRFKPAAEQKNLVFKLQLPSIHLQAYIDKEAFTKIVSNLLSNAIKYADSTAHVRLMPFNSEDTHFSIQVKNDGYLIPAEMKDKIFEPFFRLQETEKQPGTGIGLQLSRSLAELHKGTLNVSMDDTTVNTFVLVLPIHQEKEFQLFDDPSEETAQQEEVFKEPAAGASKPIVLLVEDNKEILDFIAKELSEHYNIIKAHNGKEAIQKLEEETVQLVISDVMMPVMDGLELCKKIKSSFEFSHVPVILLTAKNTLQSKIEGLELGADAYIEKPFSQQHLQAQIQSLLNNRTKVKEYFAKSPLAHIKSIAYSKADENFLDQLNDAIYQHIENTDLDVEQLAKIMLMSKATLYRKIKGISNMSPNELITLARLKKAAVLLTEKDYKIYEVADLVGYTHQSNFGRDFHKQFGMTPSEYVASKKTSSSNNVA</sequence>
<evidence type="ECO:0000256" key="4">
    <source>
        <dbReference type="PROSITE-ProRule" id="PRU00169"/>
    </source>
</evidence>
<dbReference type="PROSITE" id="PS50109">
    <property type="entry name" value="HIS_KIN"/>
    <property type="match status" value="1"/>
</dbReference>
<dbReference type="Pfam" id="PF07495">
    <property type="entry name" value="Y_Y_Y"/>
    <property type="match status" value="1"/>
</dbReference>
<dbReference type="Pfam" id="PF02518">
    <property type="entry name" value="HATPase_c"/>
    <property type="match status" value="1"/>
</dbReference>
<keyword evidence="10" id="KW-1185">Reference proteome</keyword>
<dbReference type="Pfam" id="PF12833">
    <property type="entry name" value="HTH_18"/>
    <property type="match status" value="1"/>
</dbReference>
<dbReference type="InterPro" id="IPR011110">
    <property type="entry name" value="Reg_prop"/>
</dbReference>
<evidence type="ECO:0000313" key="10">
    <source>
        <dbReference type="Proteomes" id="UP000812270"/>
    </source>
</evidence>
<feature type="domain" description="HTH araC/xylS-type" evidence="6">
    <location>
        <begin position="1223"/>
        <end position="1322"/>
    </location>
</feature>
<evidence type="ECO:0000259" key="6">
    <source>
        <dbReference type="PROSITE" id="PS01124"/>
    </source>
</evidence>
<dbReference type="FunFam" id="1.10.287.130:FF:000045">
    <property type="entry name" value="Two-component system sensor histidine kinase/response regulator"/>
    <property type="match status" value="1"/>
</dbReference>
<gene>
    <name evidence="9" type="ORF">KTO63_22465</name>
</gene>
<reference evidence="9" key="1">
    <citation type="submission" date="2021-06" db="EMBL/GenBank/DDBJ databases">
        <authorList>
            <person name="Huq M.A."/>
        </authorList>
    </citation>
    <scope>NUCLEOTIDE SEQUENCE</scope>
    <source>
        <strain evidence="9">MAH-26</strain>
    </source>
</reference>
<dbReference type="FunFam" id="3.40.50.2300:FF:000138">
    <property type="entry name" value="Two-component system sensor histidine kinase/response regulator"/>
    <property type="match status" value="1"/>
</dbReference>
<comment type="catalytic activity">
    <reaction evidence="1">
        <text>ATP + protein L-histidine = ADP + protein N-phospho-L-histidine.</text>
        <dbReference type="EC" id="2.7.13.3"/>
    </reaction>
</comment>
<keyword evidence="3 4" id="KW-0597">Phosphoprotein</keyword>
<dbReference type="SMART" id="SM00388">
    <property type="entry name" value="HisKA"/>
    <property type="match status" value="1"/>
</dbReference>
<dbReference type="EMBL" id="JAHSPG010000016">
    <property type="protein sequence ID" value="MBV4359946.1"/>
    <property type="molecule type" value="Genomic_DNA"/>
</dbReference>
<evidence type="ECO:0000256" key="5">
    <source>
        <dbReference type="SAM" id="SignalP"/>
    </source>
</evidence>
<proteinExistence type="predicted"/>
<evidence type="ECO:0000259" key="8">
    <source>
        <dbReference type="PROSITE" id="PS50110"/>
    </source>
</evidence>
<dbReference type="PROSITE" id="PS50890">
    <property type="entry name" value="PUA"/>
    <property type="match status" value="1"/>
</dbReference>